<reference evidence="1 6" key="5">
    <citation type="submission" date="2019-01" db="EMBL/GenBank/DDBJ databases">
        <title>Comparative genomic analysis of Brevibacterium aurantiacum sheds light on its evolution and its adaptation to smear-ripened cheeses.</title>
        <authorList>
            <person name="Moineau S."/>
        </authorList>
    </citation>
    <scope>NUCLEOTIDE SEQUENCE [LARGE SCALE GENOMIC DNA]</scope>
    <source>
        <strain evidence="1 6">SMQ-1417</strain>
    </source>
</reference>
<name>A0A2A3ZP64_BREAU</name>
<dbReference type="RefSeq" id="WP_096146632.1">
    <property type="nucleotide sequence ID" value="NZ_BJME01000003.1"/>
</dbReference>
<reference evidence="5" key="2">
    <citation type="submission" date="2017-03" db="EMBL/GenBank/DDBJ databases">
        <authorList>
            <person name="Monnet C."/>
        </authorList>
    </citation>
    <scope>NUCLEOTIDE SEQUENCE [LARGE SCALE GENOMIC DNA]</scope>
    <source>
        <strain evidence="5">ATCC 9175</strain>
    </source>
</reference>
<keyword evidence="5" id="KW-1185">Reference proteome</keyword>
<sequence length="121" mass="13452">MSGKRARAATLVERGAVDTLLSDYEGNSEIGPFEKMLVLRIVARIGLSGTWEPIVVSHLADELRTSRQTVRNAIDAVSGDLLDFDVRGSESGRGRRVNLAKASQWMIDRVREVIEQEKNNE</sequence>
<reference evidence="3" key="3">
    <citation type="submission" date="2017-03" db="EMBL/GenBank/DDBJ databases">
        <authorList>
            <person name="Afonso C.L."/>
            <person name="Miller P.J."/>
            <person name="Scott M.A."/>
            <person name="Spackman E."/>
            <person name="Goraichik I."/>
            <person name="Dimitrov K.M."/>
            <person name="Suarez D.L."/>
            <person name="Swayne D.E."/>
        </authorList>
    </citation>
    <scope>NUCLEOTIDE SEQUENCE [LARGE SCALE GENOMIC DNA]</scope>
    <source>
        <strain evidence="3">ATCC 9175</strain>
    </source>
</reference>
<evidence type="ECO:0000313" key="6">
    <source>
        <dbReference type="Proteomes" id="UP000283000"/>
    </source>
</evidence>
<evidence type="ECO:0000313" key="1">
    <source>
        <dbReference type="EMBL" id="AZT92571.1"/>
    </source>
</evidence>
<proteinExistence type="predicted"/>
<evidence type="ECO:0000313" key="5">
    <source>
        <dbReference type="Proteomes" id="UP000234525"/>
    </source>
</evidence>
<dbReference type="Proteomes" id="UP000234525">
    <property type="component" value="Unassembled WGS sequence"/>
</dbReference>
<dbReference type="EMBL" id="NRHA01000013">
    <property type="protein sequence ID" value="PCC53460.1"/>
    <property type="molecule type" value="Genomic_DNA"/>
</dbReference>
<accession>A0A2H1JZP5</accession>
<accession>A0A2A3ZP64</accession>
<evidence type="ECO:0000313" key="3">
    <source>
        <dbReference type="EMBL" id="SMX92758.1"/>
    </source>
</evidence>
<protein>
    <submittedName>
        <fullName evidence="2">Uncharacterized protein</fullName>
    </submittedName>
</protein>
<dbReference type="EMBL" id="CP025330">
    <property type="protein sequence ID" value="AZT92571.1"/>
    <property type="molecule type" value="Genomic_DNA"/>
</dbReference>
<evidence type="ECO:0000313" key="4">
    <source>
        <dbReference type="Proteomes" id="UP000217881"/>
    </source>
</evidence>
<organism evidence="2 4">
    <name type="scientific">Brevibacterium aurantiacum</name>
    <dbReference type="NCBI Taxonomy" id="273384"/>
    <lineage>
        <taxon>Bacteria</taxon>
        <taxon>Bacillati</taxon>
        <taxon>Actinomycetota</taxon>
        <taxon>Actinomycetes</taxon>
        <taxon>Micrococcales</taxon>
        <taxon>Brevibacteriaceae</taxon>
        <taxon>Brevibacterium</taxon>
    </lineage>
</organism>
<reference evidence="1 6" key="4">
    <citation type="submission" date="2017-12" db="EMBL/GenBank/DDBJ databases">
        <authorList>
            <person name="Levesque S."/>
        </authorList>
    </citation>
    <scope>NUCLEOTIDE SEQUENCE [LARGE SCALE GENOMIC DNA]</scope>
    <source>
        <strain evidence="1 6">SMQ-1417</strain>
    </source>
</reference>
<dbReference type="Proteomes" id="UP000217881">
    <property type="component" value="Unassembled WGS sequence"/>
</dbReference>
<dbReference type="AlphaFoldDB" id="A0A2A3ZP64"/>
<gene>
    <name evidence="3" type="ORF">BAUR9175_02951</name>
    <name evidence="2" type="ORF">CIK59_12145</name>
    <name evidence="1" type="ORF">CXR23_04935</name>
</gene>
<dbReference type="EMBL" id="FXZB01000022">
    <property type="protein sequence ID" value="SMX92758.1"/>
    <property type="molecule type" value="Genomic_DNA"/>
</dbReference>
<dbReference type="Proteomes" id="UP000283000">
    <property type="component" value="Chromosome"/>
</dbReference>
<evidence type="ECO:0000313" key="2">
    <source>
        <dbReference type="EMBL" id="PCC53460.1"/>
    </source>
</evidence>
<reference evidence="2 4" key="1">
    <citation type="journal article" date="2017" name="Elife">
        <title>Extensive horizontal gene transfer in cheese-associated bacteria.</title>
        <authorList>
            <person name="Bonham K.S."/>
            <person name="Wolfe B.E."/>
            <person name="Dutton R.J."/>
        </authorList>
    </citation>
    <scope>NUCLEOTIDE SEQUENCE [LARGE SCALE GENOMIC DNA]</scope>
    <source>
        <strain evidence="2 4">738_8</strain>
    </source>
</reference>